<comment type="caution">
    <text evidence="2">The sequence shown here is derived from an EMBL/GenBank/DDBJ whole genome shotgun (WGS) entry which is preliminary data.</text>
</comment>
<feature type="transmembrane region" description="Helical" evidence="1">
    <location>
        <begin position="6"/>
        <end position="24"/>
    </location>
</feature>
<organism evidence="2">
    <name type="scientific">viral metagenome</name>
    <dbReference type="NCBI Taxonomy" id="1070528"/>
    <lineage>
        <taxon>unclassified sequences</taxon>
        <taxon>metagenomes</taxon>
        <taxon>organismal metagenomes</taxon>
    </lineage>
</organism>
<accession>A0A2V0RMP5</accession>
<reference evidence="2" key="1">
    <citation type="submission" date="2017-04" db="EMBL/GenBank/DDBJ databases">
        <title>Unveiling RNA virosphere associated with marine microorganisms.</title>
        <authorList>
            <person name="Urayama S."/>
            <person name="Takaki Y."/>
            <person name="Nishi S."/>
            <person name="Yoshida Y."/>
            <person name="Deguchi S."/>
            <person name="Takai K."/>
            <person name="Nunoura T."/>
        </authorList>
    </citation>
    <scope>NUCLEOTIDE SEQUENCE</scope>
</reference>
<protein>
    <submittedName>
        <fullName evidence="2">Uncharacterized protein</fullName>
    </submittedName>
</protein>
<dbReference type="AlphaFoldDB" id="A0A2V0RMP5"/>
<proteinExistence type="predicted"/>
<evidence type="ECO:0000256" key="1">
    <source>
        <dbReference type="SAM" id="Phobius"/>
    </source>
</evidence>
<keyword evidence="1" id="KW-0812">Transmembrane</keyword>
<evidence type="ECO:0000313" key="2">
    <source>
        <dbReference type="EMBL" id="GBH22290.1"/>
    </source>
</evidence>
<name>A0A2V0RMP5_9ZZZZ</name>
<dbReference type="EMBL" id="BDQB01000179">
    <property type="protein sequence ID" value="GBH22290.1"/>
    <property type="molecule type" value="Genomic_RNA"/>
</dbReference>
<keyword evidence="1" id="KW-1133">Transmembrane helix</keyword>
<dbReference type="EMBL" id="BDQC01000093">
    <property type="protein sequence ID" value="GBH22476.1"/>
    <property type="molecule type" value="Genomic_RNA"/>
</dbReference>
<sequence length="202" mass="22405">MDHNQPPIAVFIIVPILAPVRWVASRLGPTGALLAAIVKDHGDRGKAVLSFVSEQGYYIFSATRFYSICSGCFFVGSVISYLFVPSSKLRKASEAKRLYSAISQSSLTGRDSSEVLLESLSNLGISPDVANLISWLVVNSKALTFIIPLVKLTVLIGISYFAMRWLLFHNARKQANSRNYFSGSQDELEYFNSPTPQSRYLR</sequence>
<feature type="transmembrane region" description="Helical" evidence="1">
    <location>
        <begin position="65"/>
        <end position="84"/>
    </location>
</feature>
<dbReference type="EMBL" id="BDQD01000076">
    <property type="protein sequence ID" value="GBH22647.1"/>
    <property type="molecule type" value="Genomic_RNA"/>
</dbReference>
<feature type="transmembrane region" description="Helical" evidence="1">
    <location>
        <begin position="142"/>
        <end position="163"/>
    </location>
</feature>
<keyword evidence="1" id="KW-0472">Membrane</keyword>